<feature type="binding site" evidence="17">
    <location>
        <position position="189"/>
    </location>
    <ligand>
        <name>thiamine diphosphate</name>
        <dbReference type="ChEBI" id="CHEBI:58937"/>
    </ligand>
</feature>
<evidence type="ECO:0000259" key="20">
    <source>
        <dbReference type="SMART" id="SM00861"/>
    </source>
</evidence>
<dbReference type="PROSITE" id="PS00801">
    <property type="entry name" value="TRANSKETOLASE_1"/>
    <property type="match status" value="1"/>
</dbReference>
<dbReference type="GO" id="GO:0046872">
    <property type="term" value="F:metal ion binding"/>
    <property type="evidence" value="ECO:0007669"/>
    <property type="project" value="UniProtKB-KW"/>
</dbReference>
<dbReference type="GO" id="GO:0016831">
    <property type="term" value="F:carboxy-lyase activity"/>
    <property type="evidence" value="ECO:0007669"/>
    <property type="project" value="InterPro"/>
</dbReference>
<name>A0A4Q1BCB5_TREME</name>
<keyword evidence="22" id="KW-1185">Reference proteome</keyword>
<dbReference type="SMART" id="SM00861">
    <property type="entry name" value="Transket_pyr"/>
    <property type="match status" value="1"/>
</dbReference>
<dbReference type="VEuPathDB" id="FungiDB:TREMEDRAFT_57994"/>
<dbReference type="InterPro" id="IPR010977">
    <property type="entry name" value="Aromatic_deC"/>
</dbReference>
<dbReference type="CDD" id="cd07033">
    <property type="entry name" value="TPP_PYR_DXS_TK_like"/>
    <property type="match status" value="1"/>
</dbReference>
<dbReference type="InterPro" id="IPR020826">
    <property type="entry name" value="Transketolase_BS"/>
</dbReference>
<dbReference type="VEuPathDB" id="FungiDB:TREMEDRAFT_70540"/>
<dbReference type="GO" id="GO:0005829">
    <property type="term" value="C:cytosol"/>
    <property type="evidence" value="ECO:0007669"/>
    <property type="project" value="TreeGrafter"/>
</dbReference>
<reference evidence="21 22" key="1">
    <citation type="submission" date="2016-06" db="EMBL/GenBank/DDBJ databases">
        <title>Evolution of pathogenesis and genome organization in the Tremellales.</title>
        <authorList>
            <person name="Cuomo C."/>
            <person name="Litvintseva A."/>
            <person name="Heitman J."/>
            <person name="Chen Y."/>
            <person name="Sun S."/>
            <person name="Springer D."/>
            <person name="Dromer F."/>
            <person name="Young S."/>
            <person name="Zeng Q."/>
            <person name="Chapman S."/>
            <person name="Gujja S."/>
            <person name="Saif S."/>
            <person name="Birren B."/>
        </authorList>
    </citation>
    <scope>NUCLEOTIDE SEQUENCE [LARGE SCALE GENOMIC DNA]</scope>
    <source>
        <strain evidence="21 22">ATCC 28783</strain>
    </source>
</reference>
<dbReference type="Proteomes" id="UP000289152">
    <property type="component" value="Unassembled WGS sequence"/>
</dbReference>
<evidence type="ECO:0000256" key="19">
    <source>
        <dbReference type="PIRSR" id="PIRSR605478-5"/>
    </source>
</evidence>
<dbReference type="GO" id="GO:0006098">
    <property type="term" value="P:pentose-phosphate shunt"/>
    <property type="evidence" value="ECO:0007669"/>
    <property type="project" value="TreeGrafter"/>
</dbReference>
<feature type="binding site" evidence="16">
    <location>
        <position position="481"/>
    </location>
    <ligand>
        <name>substrate</name>
    </ligand>
</feature>
<comment type="cofactor">
    <cofactor evidence="17">
        <name>thiamine diphosphate</name>
        <dbReference type="ChEBI" id="CHEBI:58937"/>
    </cofactor>
    <text evidence="17">Binds 1 thiamine pyrophosphate per subunit. During the reaction, the substrate forms a covalent intermediate with the cofactor.</text>
</comment>
<evidence type="ECO:0000256" key="1">
    <source>
        <dbReference type="ARBA" id="ARBA00001933"/>
    </source>
</evidence>
<feature type="binding site" evidence="17">
    <location>
        <position position="445"/>
    </location>
    <ligand>
        <name>thiamine diphosphate</name>
        <dbReference type="ChEBI" id="CHEBI:58937"/>
    </ligand>
</feature>
<dbReference type="InterPro" id="IPR005475">
    <property type="entry name" value="Transketolase-like_Pyr-bd"/>
</dbReference>
<dbReference type="InterPro" id="IPR015422">
    <property type="entry name" value="PyrdxlP-dep_Trfase_small"/>
</dbReference>
<dbReference type="GO" id="GO:0006520">
    <property type="term" value="P:amino acid metabolic process"/>
    <property type="evidence" value="ECO:0007669"/>
    <property type="project" value="InterPro"/>
</dbReference>
<comment type="cofactor">
    <cofactor evidence="2">
        <name>Co(2+)</name>
        <dbReference type="ChEBI" id="CHEBI:48828"/>
    </cofactor>
</comment>
<evidence type="ECO:0000256" key="16">
    <source>
        <dbReference type="PIRSR" id="PIRSR605478-2"/>
    </source>
</evidence>
<dbReference type="FunFam" id="3.40.50.920:FF:000003">
    <property type="entry name" value="Transketolase"/>
    <property type="match status" value="1"/>
</dbReference>
<comment type="caution">
    <text evidence="21">The sequence shown here is derived from an EMBL/GenBank/DDBJ whole genome shotgun (WGS) entry which is preliminary data.</text>
</comment>
<feature type="binding site" evidence="16">
    <location>
        <position position="30"/>
    </location>
    <ligand>
        <name>substrate</name>
    </ligand>
</feature>
<dbReference type="NCBIfam" id="TIGR00232">
    <property type="entry name" value="tktlase_bact"/>
    <property type="match status" value="1"/>
</dbReference>
<feature type="binding site" evidence="18">
    <location>
        <position position="159"/>
    </location>
    <ligand>
        <name>Mg(2+)</name>
        <dbReference type="ChEBI" id="CHEBI:18420"/>
    </ligand>
</feature>
<keyword evidence="10 14" id="KW-0663">Pyridoxal phosphate</keyword>
<dbReference type="InterPro" id="IPR033247">
    <property type="entry name" value="Transketolase_fam"/>
</dbReference>
<comment type="subunit">
    <text evidence="5">Homodimer.</text>
</comment>
<feature type="binding site" evidence="17">
    <location>
        <begin position="118"/>
        <end position="120"/>
    </location>
    <ligand>
        <name>thiamine diphosphate</name>
        <dbReference type="ChEBI" id="CHEBI:58937"/>
    </ligand>
</feature>
<dbReference type="SUPFAM" id="SSF53383">
    <property type="entry name" value="PLP-dependent transferases"/>
    <property type="match status" value="1"/>
</dbReference>
<dbReference type="Pfam" id="PF00282">
    <property type="entry name" value="Pyridoxal_deC"/>
    <property type="match status" value="1"/>
</dbReference>
<evidence type="ECO:0000256" key="7">
    <source>
        <dbReference type="ARBA" id="ARBA00022679"/>
    </source>
</evidence>
<sequence>MTGFTDADIQCVNNIRVLAADVVAKANSGHPGAPMGMAPVAHVLWTKFLKFNSKNSGWWNRDRFVLSNGHACALQYIMLHLCGYKLSMDDLKSFRQLGSITPGHPEAHMTDGIEVTTGPLGQGICNAVGMAIAQAHLAAVFNKDGFPIVDNKIYAFLGDGCLQEGVSSEAMSLAGHLQLGNLIAVYDNNKITIDGDTAVSFTEDVEARVKSYGWNVLHVENGDSDFAAIEAAIAEAKASVSAPTLINLKTIIGFGSKQQGTHGVHGSPLKADDIAHLKKTFGFDPEAKFQILQSTTDLYKAVIDKGAKAEAEWNELLEKYKQQYPKEASELVRRFEGRLPDGWEKALPTYSPSDPAVASRKLSETVLTKLAAALPELIGGSADLTGSNLTRWKDAEDFQPPSTGLGSYAGRYFRFGVREHGMVAICNGLAAYGGVIPFNATFLNFVSYAAGAVRLAALSHFRMICVATHDSIGLGEDGPTHQPVETAAWLRAMPNLAFWRPADGNETSAAYTVALLSTGTPSVMALSRQNLPQLEGSTIQKATKGAYVLEEVENADLTIVSTGSEVGLCVAAIQKLKSKGLKVRMVSMPCVDVFLAQDKAYKLSVLPSGNPVLSVEAYSTYGWGNVSHEHFGLKAWGASGPYDQVYEKFGLTPDGIAERAEKVAAFYKNRGEYAARRRVGIHHLSDQVIRFDTGDVQEISFTTYDTCLVGYAAVDAICDYYTHLDRRPVKAEVEPGYLLAQLPGEAPQTGQPFPSIARDFQRLILPGITHWQHPSFFAYFPAISTFESMLGDLYAASVSNPGFNWVCSPACTELEQVVMDWMAKILGLHPSFHIGSGKGGGIISGTASEAAFTAAMAARERALRYLSDEKWSQKLVMYGSTQTHSIAAKAARLLGLRFRAVHVTAADGYALRGDALREAIEADVATDLVPFFVVATIGTTSTGAVDHIADIGQVLNSYPTAFLHVDAAWAGMAYALPEYRAKLRLDEVNTYAHSFCANAHKWGLVGFDYSLFYIRDRKDLTEALDVTPAFLRSKEGDSGIVIDYRNWQLALGRRFRNVKLWFVLRSYGVDGLQKHLRSGIHHCRKLADRIRSSKDFKLVAEPSLSLLVFRLQPQGYEGGEDDDLNRLNKTLHERLMARSDVFLTRTVIKTEEGEMTCIRFAMGGLKTTLECVNATWDVVEQEGAAVFAKDE</sequence>
<dbReference type="Gene3D" id="3.40.640.10">
    <property type="entry name" value="Type I PLP-dependent aspartate aminotransferase-like (Major domain)"/>
    <property type="match status" value="1"/>
</dbReference>
<dbReference type="FunFam" id="3.40.50.970:FF:000004">
    <property type="entry name" value="Transketolase"/>
    <property type="match status" value="1"/>
</dbReference>
<dbReference type="SUPFAM" id="SSF52922">
    <property type="entry name" value="TK C-terminal domain-like"/>
    <property type="match status" value="1"/>
</dbReference>
<evidence type="ECO:0000256" key="8">
    <source>
        <dbReference type="ARBA" id="ARBA00022723"/>
    </source>
</evidence>
<evidence type="ECO:0000256" key="5">
    <source>
        <dbReference type="ARBA" id="ARBA00011738"/>
    </source>
</evidence>
<protein>
    <recommendedName>
        <fullName evidence="6">transketolase</fullName>
        <ecNumber evidence="6">2.2.1.1</ecNumber>
    </recommendedName>
</protein>
<feature type="modified residue" description="N6-(pyridoxal phosphate)lysine" evidence="14">
    <location>
        <position position="1001"/>
    </location>
</feature>
<dbReference type="GO" id="GO:0030170">
    <property type="term" value="F:pyridoxal phosphate binding"/>
    <property type="evidence" value="ECO:0007669"/>
    <property type="project" value="InterPro"/>
</dbReference>
<feature type="binding site" evidence="16">
    <location>
        <position position="387"/>
    </location>
    <ligand>
        <name>substrate</name>
    </ligand>
</feature>
<feature type="active site" description="Proton donor" evidence="15">
    <location>
        <position position="419"/>
    </location>
</feature>
<dbReference type="InterPro" id="IPR029061">
    <property type="entry name" value="THDP-binding"/>
</dbReference>
<keyword evidence="7" id="KW-0808">Transferase</keyword>
<evidence type="ECO:0000313" key="22">
    <source>
        <dbReference type="Proteomes" id="UP000289152"/>
    </source>
</evidence>
<gene>
    <name evidence="21" type="ORF">M231_07406</name>
</gene>
<dbReference type="InterPro" id="IPR005474">
    <property type="entry name" value="Transketolase_N"/>
</dbReference>
<evidence type="ECO:0000256" key="10">
    <source>
        <dbReference type="ARBA" id="ARBA00022898"/>
    </source>
</evidence>
<organism evidence="21 22">
    <name type="scientific">Tremella mesenterica</name>
    <name type="common">Jelly fungus</name>
    <dbReference type="NCBI Taxonomy" id="5217"/>
    <lineage>
        <taxon>Eukaryota</taxon>
        <taxon>Fungi</taxon>
        <taxon>Dikarya</taxon>
        <taxon>Basidiomycota</taxon>
        <taxon>Agaricomycotina</taxon>
        <taxon>Tremellomycetes</taxon>
        <taxon>Tremellales</taxon>
        <taxon>Tremellaceae</taxon>
        <taxon>Tremella</taxon>
    </lineage>
</organism>
<comment type="cofactor">
    <cofactor evidence="1 14">
        <name>pyridoxal 5'-phosphate</name>
        <dbReference type="ChEBI" id="CHEBI:597326"/>
    </cofactor>
</comment>
<keyword evidence="12" id="KW-0456">Lyase</keyword>
<feature type="binding site" evidence="16">
    <location>
        <position position="360"/>
    </location>
    <ligand>
        <name>substrate</name>
    </ligand>
</feature>
<feature type="site" description="Important for catalytic activity" evidence="19">
    <location>
        <position position="30"/>
    </location>
</feature>
<dbReference type="EC" id="2.2.1.1" evidence="6"/>
<evidence type="ECO:0000256" key="11">
    <source>
        <dbReference type="ARBA" id="ARBA00023052"/>
    </source>
</evidence>
<evidence type="ECO:0000256" key="2">
    <source>
        <dbReference type="ARBA" id="ARBA00001941"/>
    </source>
</evidence>
<dbReference type="Gene3D" id="3.40.50.920">
    <property type="match status" value="1"/>
</dbReference>
<feature type="binding site" evidence="16">
    <location>
        <position position="469"/>
    </location>
    <ligand>
        <name>substrate</name>
    </ligand>
</feature>
<dbReference type="STRING" id="5217.A0A4Q1BCB5"/>
<evidence type="ECO:0000256" key="4">
    <source>
        <dbReference type="ARBA" id="ARBA00009533"/>
    </source>
</evidence>
<dbReference type="InParanoid" id="A0A4Q1BCB5"/>
<dbReference type="Gene3D" id="3.40.50.970">
    <property type="match status" value="2"/>
</dbReference>
<evidence type="ECO:0000256" key="14">
    <source>
        <dbReference type="PIRSR" id="PIRSR602129-50"/>
    </source>
</evidence>
<accession>A0A4Q1BCB5</accession>
<evidence type="ECO:0000256" key="15">
    <source>
        <dbReference type="PIRSR" id="PIRSR605478-1"/>
    </source>
</evidence>
<feature type="binding site" evidence="17">
    <location>
        <position position="265"/>
    </location>
    <ligand>
        <name>thiamine diphosphate</name>
        <dbReference type="ChEBI" id="CHEBI:58937"/>
    </ligand>
</feature>
<keyword evidence="8 18" id="KW-0479">Metal-binding</keyword>
<evidence type="ECO:0000256" key="17">
    <source>
        <dbReference type="PIRSR" id="PIRSR605478-3"/>
    </source>
</evidence>
<feature type="binding site" evidence="16">
    <location>
        <position position="265"/>
    </location>
    <ligand>
        <name>substrate</name>
    </ligand>
</feature>
<dbReference type="FunCoup" id="A0A4Q1BCB5">
    <property type="interactions" value="354"/>
</dbReference>
<feature type="domain" description="Transketolase-like pyrimidine-binding" evidence="20">
    <location>
        <begin position="357"/>
        <end position="533"/>
    </location>
</feature>
<evidence type="ECO:0000256" key="18">
    <source>
        <dbReference type="PIRSR" id="PIRSR605478-4"/>
    </source>
</evidence>
<dbReference type="SUPFAM" id="SSF52518">
    <property type="entry name" value="Thiamin diphosphate-binding fold (THDP-binding)"/>
    <property type="match status" value="2"/>
</dbReference>
<dbReference type="OrthoDB" id="10267175at2759"/>
<feature type="binding site" evidence="16">
    <location>
        <position position="528"/>
    </location>
    <ligand>
        <name>substrate</name>
    </ligand>
</feature>
<dbReference type="AlphaFoldDB" id="A0A4Q1BCB5"/>
<feature type="binding site" evidence="17">
    <location>
        <position position="70"/>
    </location>
    <ligand>
        <name>thiamine diphosphate</name>
        <dbReference type="ChEBI" id="CHEBI:58937"/>
    </ligand>
</feature>
<dbReference type="Pfam" id="PF00456">
    <property type="entry name" value="Transketolase_N"/>
    <property type="match status" value="1"/>
</dbReference>
<comment type="catalytic activity">
    <reaction evidence="13">
        <text>D-sedoheptulose 7-phosphate + D-glyceraldehyde 3-phosphate = aldehydo-D-ribose 5-phosphate + D-xylulose 5-phosphate</text>
        <dbReference type="Rhea" id="RHEA:10508"/>
        <dbReference type="ChEBI" id="CHEBI:57483"/>
        <dbReference type="ChEBI" id="CHEBI:57737"/>
        <dbReference type="ChEBI" id="CHEBI:58273"/>
        <dbReference type="ChEBI" id="CHEBI:59776"/>
        <dbReference type="EC" id="2.2.1.1"/>
    </reaction>
</comment>
<evidence type="ECO:0000256" key="6">
    <source>
        <dbReference type="ARBA" id="ARBA00013152"/>
    </source>
</evidence>
<evidence type="ECO:0000313" key="21">
    <source>
        <dbReference type="EMBL" id="RXK35334.1"/>
    </source>
</evidence>
<dbReference type="PANTHER" id="PTHR43522">
    <property type="entry name" value="TRANSKETOLASE"/>
    <property type="match status" value="1"/>
</dbReference>
<comment type="similarity">
    <text evidence="4">Belongs to the group II decarboxylase family.</text>
</comment>
<dbReference type="Pfam" id="PF02779">
    <property type="entry name" value="Transket_pyr"/>
    <property type="match status" value="1"/>
</dbReference>
<dbReference type="InterPro" id="IPR015424">
    <property type="entry name" value="PyrdxlP-dep_Trfase"/>
</dbReference>
<dbReference type="PROSITE" id="PS00802">
    <property type="entry name" value="TRANSKETOLASE_2"/>
    <property type="match status" value="1"/>
</dbReference>
<dbReference type="GO" id="GO:0019752">
    <property type="term" value="P:carboxylic acid metabolic process"/>
    <property type="evidence" value="ECO:0007669"/>
    <property type="project" value="InterPro"/>
</dbReference>
<evidence type="ECO:0000256" key="9">
    <source>
        <dbReference type="ARBA" id="ARBA00022842"/>
    </source>
</evidence>
<dbReference type="InterPro" id="IPR049557">
    <property type="entry name" value="Transketolase_CS"/>
</dbReference>
<evidence type="ECO:0000256" key="13">
    <source>
        <dbReference type="ARBA" id="ARBA00049473"/>
    </source>
</evidence>
<feature type="site" description="Important for catalytic activity" evidence="19">
    <location>
        <position position="265"/>
    </location>
</feature>
<dbReference type="EMBL" id="SDIL01000143">
    <property type="protein sequence ID" value="RXK35334.1"/>
    <property type="molecule type" value="Genomic_DNA"/>
</dbReference>
<keyword evidence="11 17" id="KW-0786">Thiamine pyrophosphate</keyword>
<feature type="binding site" evidence="16">
    <location>
        <position position="477"/>
    </location>
    <ligand>
        <name>substrate</name>
    </ligand>
</feature>
<evidence type="ECO:0000256" key="3">
    <source>
        <dbReference type="ARBA" id="ARBA00007131"/>
    </source>
</evidence>
<dbReference type="InterPro" id="IPR015421">
    <property type="entry name" value="PyrdxlP-dep_Trfase_major"/>
</dbReference>
<comment type="similarity">
    <text evidence="3">Belongs to the transketolase family.</text>
</comment>
<feature type="binding site" evidence="18">
    <location>
        <position position="191"/>
    </location>
    <ligand>
        <name>Mg(2+)</name>
        <dbReference type="ChEBI" id="CHEBI:18420"/>
    </ligand>
</feature>
<dbReference type="GO" id="GO:0005634">
    <property type="term" value="C:nucleus"/>
    <property type="evidence" value="ECO:0007669"/>
    <property type="project" value="TreeGrafter"/>
</dbReference>
<dbReference type="PRINTS" id="PR00800">
    <property type="entry name" value="YHDCRBOXLASE"/>
</dbReference>
<dbReference type="InterPro" id="IPR002129">
    <property type="entry name" value="PyrdxlP-dep_de-COase"/>
</dbReference>
<dbReference type="Gene3D" id="1.20.1340.10">
    <property type="entry name" value="dopa decarboxylase, N-terminal domain"/>
    <property type="match status" value="1"/>
</dbReference>
<dbReference type="Gene3D" id="3.90.1150.10">
    <property type="entry name" value="Aspartate Aminotransferase, domain 1"/>
    <property type="match status" value="1"/>
</dbReference>
<dbReference type="InterPro" id="IPR005478">
    <property type="entry name" value="Transketolase_bac-like"/>
</dbReference>
<comment type="cofactor">
    <cofactor evidence="18">
        <name>Mg(2+)</name>
        <dbReference type="ChEBI" id="CHEBI:18420"/>
    </cofactor>
    <text evidence="18">Binds 1 Mg(2+) ion per subunit. Can also utilize other divalent metal cations, such as Ca(2+), Mn(2+) and Co(2+).</text>
</comment>
<dbReference type="InterPro" id="IPR055152">
    <property type="entry name" value="Transketolase-like_C_2"/>
</dbReference>
<feature type="binding site" evidence="18">
    <location>
        <position position="189"/>
    </location>
    <ligand>
        <name>Mg(2+)</name>
        <dbReference type="ChEBI" id="CHEBI:18420"/>
    </ligand>
</feature>
<dbReference type="GO" id="GO:0004802">
    <property type="term" value="F:transketolase activity"/>
    <property type="evidence" value="ECO:0007669"/>
    <property type="project" value="UniProtKB-EC"/>
</dbReference>
<proteinExistence type="inferred from homology"/>
<evidence type="ECO:0000256" key="12">
    <source>
        <dbReference type="ARBA" id="ARBA00023239"/>
    </source>
</evidence>
<feature type="binding site" evidence="17">
    <location>
        <position position="160"/>
    </location>
    <ligand>
        <name>thiamine diphosphate</name>
        <dbReference type="ChEBI" id="CHEBI:58937"/>
    </ligand>
</feature>
<dbReference type="InterPro" id="IPR009014">
    <property type="entry name" value="Transketo_C/PFOR_II"/>
</dbReference>
<keyword evidence="9 18" id="KW-0460">Magnesium</keyword>
<dbReference type="PANTHER" id="PTHR43522:SF2">
    <property type="entry name" value="TRANSKETOLASE 1-RELATED"/>
    <property type="match status" value="1"/>
</dbReference>
<dbReference type="CDD" id="cd02012">
    <property type="entry name" value="TPP_TK"/>
    <property type="match status" value="1"/>
</dbReference>
<dbReference type="FunFam" id="3.40.50.970:FF:000003">
    <property type="entry name" value="Transketolase"/>
    <property type="match status" value="1"/>
</dbReference>
<dbReference type="Pfam" id="PF22613">
    <property type="entry name" value="Transketolase_C_1"/>
    <property type="match status" value="1"/>
</dbReference>